<keyword evidence="5" id="KW-1185">Reference proteome</keyword>
<gene>
    <name evidence="4" type="ORF">Taro_009359</name>
</gene>
<dbReference type="InterPro" id="IPR051955">
    <property type="entry name" value="PME_Inhibitor"/>
</dbReference>
<dbReference type="GO" id="GO:0004857">
    <property type="term" value="F:enzyme inhibitor activity"/>
    <property type="evidence" value="ECO:0007669"/>
    <property type="project" value="InterPro"/>
</dbReference>
<organism evidence="4 5">
    <name type="scientific">Colocasia esculenta</name>
    <name type="common">Wild taro</name>
    <name type="synonym">Arum esculentum</name>
    <dbReference type="NCBI Taxonomy" id="4460"/>
    <lineage>
        <taxon>Eukaryota</taxon>
        <taxon>Viridiplantae</taxon>
        <taxon>Streptophyta</taxon>
        <taxon>Embryophyta</taxon>
        <taxon>Tracheophyta</taxon>
        <taxon>Spermatophyta</taxon>
        <taxon>Magnoliopsida</taxon>
        <taxon>Liliopsida</taxon>
        <taxon>Araceae</taxon>
        <taxon>Aroideae</taxon>
        <taxon>Colocasieae</taxon>
        <taxon>Colocasia</taxon>
    </lineage>
</organism>
<dbReference type="PANTHER" id="PTHR31080:SF64">
    <property type="entry name" value="PLANT INVERTASE_PECTIN METHYLESTERASE INHIBITOR SUPERFAMILY PROTEIN"/>
    <property type="match status" value="1"/>
</dbReference>
<evidence type="ECO:0000259" key="3">
    <source>
        <dbReference type="SMART" id="SM00856"/>
    </source>
</evidence>
<evidence type="ECO:0000313" key="4">
    <source>
        <dbReference type="EMBL" id="MQL76967.1"/>
    </source>
</evidence>
<accession>A0A843U4K2</accession>
<reference evidence="4" key="1">
    <citation type="submission" date="2017-07" db="EMBL/GenBank/DDBJ databases">
        <title>Taro Niue Genome Assembly and Annotation.</title>
        <authorList>
            <person name="Atibalentja N."/>
            <person name="Keating K."/>
            <person name="Fields C.J."/>
        </authorList>
    </citation>
    <scope>NUCLEOTIDE SEQUENCE</scope>
    <source>
        <strain evidence="4">Niue_2</strain>
        <tissue evidence="4">Leaf</tissue>
    </source>
</reference>
<dbReference type="AlphaFoldDB" id="A0A843U4K2"/>
<dbReference type="NCBIfam" id="TIGR01614">
    <property type="entry name" value="PME_inhib"/>
    <property type="match status" value="1"/>
</dbReference>
<feature type="signal peptide" evidence="2">
    <location>
        <begin position="1"/>
        <end position="29"/>
    </location>
</feature>
<keyword evidence="1 2" id="KW-0732">Signal</keyword>
<dbReference type="CDD" id="cd15798">
    <property type="entry name" value="PMEI-like_3"/>
    <property type="match status" value="1"/>
</dbReference>
<proteinExistence type="predicted"/>
<protein>
    <recommendedName>
        <fullName evidence="3">Pectinesterase inhibitor domain-containing protein</fullName>
    </recommendedName>
</protein>
<feature type="chain" id="PRO_5032549798" description="Pectinesterase inhibitor domain-containing protein" evidence="2">
    <location>
        <begin position="30"/>
        <end position="209"/>
    </location>
</feature>
<dbReference type="Pfam" id="PF04043">
    <property type="entry name" value="PMEI"/>
    <property type="match status" value="1"/>
</dbReference>
<dbReference type="EMBL" id="NMUH01000325">
    <property type="protein sequence ID" value="MQL76967.1"/>
    <property type="molecule type" value="Genomic_DNA"/>
</dbReference>
<dbReference type="SUPFAM" id="SSF101148">
    <property type="entry name" value="Plant invertase/pectin methylesterase inhibitor"/>
    <property type="match status" value="1"/>
</dbReference>
<dbReference type="PANTHER" id="PTHR31080">
    <property type="entry name" value="PECTINESTERASE INHIBITOR-LIKE"/>
    <property type="match status" value="1"/>
</dbReference>
<sequence>MATTMVAGRALFLALVTTIAAVFLHSAGAVRSYAGVPKGKNTEFIRRSCSSTLYSSLCYTSLVPYANAVARDPIRLARVATNISLARVRSVSSHVSSLRGADARKVDARTLSALEDCEETLGDAAGLTRQSVHELGLLPTSMDKKVAWRVSNVQTWMSAALTNEGTCMDGFTGAGNSAVKADVRQLVRLAAKYTSNGLALVNRLVQRDR</sequence>
<dbReference type="InterPro" id="IPR035513">
    <property type="entry name" value="Invertase/methylesterase_inhib"/>
</dbReference>
<evidence type="ECO:0000313" key="5">
    <source>
        <dbReference type="Proteomes" id="UP000652761"/>
    </source>
</evidence>
<dbReference type="Proteomes" id="UP000652761">
    <property type="component" value="Unassembled WGS sequence"/>
</dbReference>
<comment type="caution">
    <text evidence="4">The sequence shown here is derived from an EMBL/GenBank/DDBJ whole genome shotgun (WGS) entry which is preliminary data.</text>
</comment>
<dbReference type="OrthoDB" id="1430376at2759"/>
<feature type="domain" description="Pectinesterase inhibitor" evidence="3">
    <location>
        <begin position="40"/>
        <end position="200"/>
    </location>
</feature>
<evidence type="ECO:0000256" key="2">
    <source>
        <dbReference type="SAM" id="SignalP"/>
    </source>
</evidence>
<evidence type="ECO:0000256" key="1">
    <source>
        <dbReference type="ARBA" id="ARBA00022729"/>
    </source>
</evidence>
<name>A0A843U4K2_COLES</name>
<dbReference type="InterPro" id="IPR006501">
    <property type="entry name" value="Pectinesterase_inhib_dom"/>
</dbReference>
<dbReference type="Gene3D" id="1.20.140.40">
    <property type="entry name" value="Invertase/pectin methylesterase inhibitor family protein"/>
    <property type="match status" value="1"/>
</dbReference>
<dbReference type="SMART" id="SM00856">
    <property type="entry name" value="PMEI"/>
    <property type="match status" value="1"/>
</dbReference>